<organism evidence="2 3">
    <name type="scientific">Plasmodium chabaudi chabaudi</name>
    <dbReference type="NCBI Taxonomy" id="31271"/>
    <lineage>
        <taxon>Eukaryota</taxon>
        <taxon>Sar</taxon>
        <taxon>Alveolata</taxon>
        <taxon>Apicomplexa</taxon>
        <taxon>Aconoidasida</taxon>
        <taxon>Haemosporida</taxon>
        <taxon>Plasmodiidae</taxon>
        <taxon>Plasmodium</taxon>
        <taxon>Plasmodium (Vinckeia)</taxon>
    </lineage>
</organism>
<evidence type="ECO:0000313" key="3">
    <source>
        <dbReference type="Proteomes" id="UP000507163"/>
    </source>
</evidence>
<evidence type="ECO:0000313" key="2">
    <source>
        <dbReference type="EMBL" id="SCM19557.1"/>
    </source>
</evidence>
<name>A0A1C6Y8A1_PLACU</name>
<evidence type="ECO:0008006" key="4">
    <source>
        <dbReference type="Google" id="ProtNLM"/>
    </source>
</evidence>
<dbReference type="Proteomes" id="UP000507163">
    <property type="component" value="Chromosome 6"/>
</dbReference>
<dbReference type="EMBL" id="LT608172">
    <property type="protein sequence ID" value="SCM19557.1"/>
    <property type="molecule type" value="Genomic_DNA"/>
</dbReference>
<accession>A0A1C6Y8A1</accession>
<dbReference type="AlphaFoldDB" id="A0A1C6Y8A1"/>
<gene>
    <name evidence="2" type="ORF">PCHAJ_000091000</name>
</gene>
<feature type="compositionally biased region" description="Polar residues" evidence="1">
    <location>
        <begin position="33"/>
        <end position="51"/>
    </location>
</feature>
<sequence length="103" mass="11006">MKRLKTKQINSNAEKKNKTVSKVPQSVEPISFESPQQILPSEPPTTTTTIQKGAFDSQGVSNAAVGQLSNQGDTSKGLDSGQHNTANEIGKQGNDIIDKPEQS</sequence>
<proteinExistence type="predicted"/>
<evidence type="ECO:0000256" key="1">
    <source>
        <dbReference type="SAM" id="MobiDB-lite"/>
    </source>
</evidence>
<feature type="region of interest" description="Disordered" evidence="1">
    <location>
        <begin position="1"/>
        <end position="103"/>
    </location>
</feature>
<reference evidence="2 3" key="1">
    <citation type="submission" date="2016-08" db="EMBL/GenBank/DDBJ databases">
        <authorList>
            <consortium name="Pathogen Informatics"/>
        </authorList>
    </citation>
    <scope>NUCLEOTIDE SEQUENCE [LARGE SCALE GENOMIC DNA]</scope>
    <source>
        <strain evidence="2 3">AJ</strain>
    </source>
</reference>
<protein>
    <recommendedName>
        <fullName evidence="4">CIR protein</fullName>
    </recommendedName>
</protein>